<evidence type="ECO:0000256" key="7">
    <source>
        <dbReference type="ARBA" id="ARBA00023002"/>
    </source>
</evidence>
<reference evidence="12 13" key="1">
    <citation type="submission" date="2013-07" db="EMBL/GenBank/DDBJ databases">
        <title>Completed genome of Sphingomonas sanxanigenens NX02.</title>
        <authorList>
            <person name="Ma T."/>
            <person name="Huang H."/>
            <person name="Wu M."/>
            <person name="Li X."/>
            <person name="Li G."/>
        </authorList>
    </citation>
    <scope>NUCLEOTIDE SEQUENCE [LARGE SCALE GENOMIC DNA]</scope>
    <source>
        <strain evidence="12 13">NX02</strain>
    </source>
</reference>
<dbReference type="OrthoDB" id="9778912at2"/>
<evidence type="ECO:0000256" key="1">
    <source>
        <dbReference type="ARBA" id="ARBA00001917"/>
    </source>
</evidence>
<dbReference type="eggNOG" id="COG2070">
    <property type="taxonomic scope" value="Bacteria"/>
</dbReference>
<dbReference type="InterPro" id="IPR004136">
    <property type="entry name" value="NMO"/>
</dbReference>
<keyword evidence="8" id="KW-0503">Monooxygenase</keyword>
<dbReference type="STRING" id="1123269.NX02_24495"/>
<dbReference type="PANTHER" id="PTHR42747">
    <property type="entry name" value="NITRONATE MONOOXYGENASE-RELATED"/>
    <property type="match status" value="1"/>
</dbReference>
<evidence type="ECO:0000256" key="2">
    <source>
        <dbReference type="ARBA" id="ARBA00009881"/>
    </source>
</evidence>
<keyword evidence="3" id="KW-0216">Detoxification</keyword>
<proteinExistence type="inferred from homology"/>
<dbReference type="EMBL" id="CP006644">
    <property type="protein sequence ID" value="AHE56506.1"/>
    <property type="molecule type" value="Genomic_DNA"/>
</dbReference>
<dbReference type="RefSeq" id="WP_025294616.1">
    <property type="nucleotide sequence ID" value="NZ_CP006644.1"/>
</dbReference>
<keyword evidence="7" id="KW-0560">Oxidoreductase</keyword>
<sequence>MAAGHAFVAVGAEAPVIQAPMAGAGGVALAVSVIRGGAVGSLPCALLDAEAVVAQVAAVRAAAAGPINLNFFCHTLVETVDDGAWRRLLAPYYAEYGVGPPATAPALRRPFDAAMAAVVESVRPEIVSFHFGLPDRALLDRVKASGARILSSATSVAEARWLAARGVDMVIAQGFEAGGHSARFLPAPPGTEIGLFALLPQIVDAVDVPVIAAGGIADARGIAAAFALGASAVQLGTAYLHTPEATIGAAHRALLAGEAAAVTRFTNLVTGRLARALPNRLIEEVGPVSADAPPFPHASTALAELKAAAEAQGRTDFSPMWSGQSARLGTPEPAEALTRRLVAEALGQHARLKD</sequence>
<dbReference type="AlphaFoldDB" id="W0AHD5"/>
<dbReference type="PANTHER" id="PTHR42747:SF3">
    <property type="entry name" value="NITRONATE MONOOXYGENASE-RELATED"/>
    <property type="match status" value="1"/>
</dbReference>
<organism evidence="12 13">
    <name type="scientific">Sphingomonas sanxanigenens DSM 19645 = NX02</name>
    <dbReference type="NCBI Taxonomy" id="1123269"/>
    <lineage>
        <taxon>Bacteria</taxon>
        <taxon>Pseudomonadati</taxon>
        <taxon>Pseudomonadota</taxon>
        <taxon>Alphaproteobacteria</taxon>
        <taxon>Sphingomonadales</taxon>
        <taxon>Sphingomonadaceae</taxon>
        <taxon>Sphingomonas</taxon>
    </lineage>
</organism>
<comment type="similarity">
    <text evidence="2">Belongs to the nitronate monooxygenase family. NMO class I subfamily.</text>
</comment>
<dbReference type="KEGG" id="ssan:NX02_24495"/>
<dbReference type="HOGENOM" id="CLU_038732_5_0_5"/>
<evidence type="ECO:0000256" key="9">
    <source>
        <dbReference type="ARBA" id="ARBA00031155"/>
    </source>
</evidence>
<evidence type="ECO:0000313" key="12">
    <source>
        <dbReference type="EMBL" id="AHE56506.1"/>
    </source>
</evidence>
<evidence type="ECO:0000256" key="10">
    <source>
        <dbReference type="ARBA" id="ARBA00049401"/>
    </source>
</evidence>
<comment type="cofactor">
    <cofactor evidence="1">
        <name>FMN</name>
        <dbReference type="ChEBI" id="CHEBI:58210"/>
    </cofactor>
</comment>
<evidence type="ECO:0000256" key="4">
    <source>
        <dbReference type="ARBA" id="ARBA00022630"/>
    </source>
</evidence>
<evidence type="ECO:0000313" key="13">
    <source>
        <dbReference type="Proteomes" id="UP000018851"/>
    </source>
</evidence>
<dbReference type="FunFam" id="3.20.20.70:FF:000154">
    <property type="entry name" value="Probable nitronate monooxygenase"/>
    <property type="match status" value="1"/>
</dbReference>
<dbReference type="SUPFAM" id="SSF51412">
    <property type="entry name" value="Inosine monophosphate dehydrogenase (IMPDH)"/>
    <property type="match status" value="1"/>
</dbReference>
<comment type="catalytic activity">
    <reaction evidence="10">
        <text>3 propionate 3-nitronate + 3 O2 + H2O = 3 3-oxopropanoate + 2 nitrate + nitrite + H2O2 + 3 H(+)</text>
        <dbReference type="Rhea" id="RHEA:57332"/>
        <dbReference type="ChEBI" id="CHEBI:15377"/>
        <dbReference type="ChEBI" id="CHEBI:15378"/>
        <dbReference type="ChEBI" id="CHEBI:15379"/>
        <dbReference type="ChEBI" id="CHEBI:16240"/>
        <dbReference type="ChEBI" id="CHEBI:16301"/>
        <dbReference type="ChEBI" id="CHEBI:17632"/>
        <dbReference type="ChEBI" id="CHEBI:33190"/>
        <dbReference type="ChEBI" id="CHEBI:136067"/>
    </reaction>
</comment>
<dbReference type="PATRIC" id="fig|1123269.5.peg.4798"/>
<name>W0AHD5_9SPHN</name>
<dbReference type="Proteomes" id="UP000018851">
    <property type="component" value="Chromosome"/>
</dbReference>
<dbReference type="Gene3D" id="3.20.20.70">
    <property type="entry name" value="Aldolase class I"/>
    <property type="match status" value="1"/>
</dbReference>
<evidence type="ECO:0000256" key="6">
    <source>
        <dbReference type="ARBA" id="ARBA00022741"/>
    </source>
</evidence>
<dbReference type="InterPro" id="IPR013785">
    <property type="entry name" value="Aldolase_TIM"/>
</dbReference>
<protein>
    <recommendedName>
        <fullName evidence="11">Nitronate monooxygenase</fullName>
    </recommendedName>
    <alternativeName>
        <fullName evidence="9">Propionate 3-nitronate monooxygenase</fullName>
    </alternativeName>
</protein>
<gene>
    <name evidence="12" type="ORF">NX02_24495</name>
</gene>
<dbReference type="GO" id="GO:0009636">
    <property type="term" value="P:response to toxic substance"/>
    <property type="evidence" value="ECO:0007669"/>
    <property type="project" value="UniProtKB-KW"/>
</dbReference>
<accession>W0AHD5</accession>
<keyword evidence="6" id="KW-0547">Nucleotide-binding</keyword>
<keyword evidence="5" id="KW-0288">FMN</keyword>
<dbReference type="GO" id="GO:0000166">
    <property type="term" value="F:nucleotide binding"/>
    <property type="evidence" value="ECO:0007669"/>
    <property type="project" value="UniProtKB-KW"/>
</dbReference>
<dbReference type="GO" id="GO:0018580">
    <property type="term" value="F:nitronate monooxygenase activity"/>
    <property type="evidence" value="ECO:0007669"/>
    <property type="project" value="InterPro"/>
</dbReference>
<keyword evidence="4" id="KW-0285">Flavoprotein</keyword>
<dbReference type="CDD" id="cd04730">
    <property type="entry name" value="NPD_like"/>
    <property type="match status" value="1"/>
</dbReference>
<dbReference type="Pfam" id="PF03060">
    <property type="entry name" value="NMO"/>
    <property type="match status" value="1"/>
</dbReference>
<evidence type="ECO:0000256" key="5">
    <source>
        <dbReference type="ARBA" id="ARBA00022643"/>
    </source>
</evidence>
<keyword evidence="13" id="KW-1185">Reference proteome</keyword>
<evidence type="ECO:0000256" key="3">
    <source>
        <dbReference type="ARBA" id="ARBA00022575"/>
    </source>
</evidence>
<evidence type="ECO:0000256" key="8">
    <source>
        <dbReference type="ARBA" id="ARBA00023033"/>
    </source>
</evidence>
<evidence type="ECO:0000256" key="11">
    <source>
        <dbReference type="ARBA" id="ARBA00067136"/>
    </source>
</evidence>